<dbReference type="SUPFAM" id="SSF52058">
    <property type="entry name" value="L domain-like"/>
    <property type="match status" value="1"/>
</dbReference>
<sequence>MSAPSTAEMEPSGWYHAAPEILSQIFEMTLPEALEASLAIPSLSPLLLTHICSRWRAIVHSTPILWLKCSLQCNAAVAGPRTKDKLIAQAQLWLRSCGNRGVTLRFRYLLQDHEWNNAMHDWHGDLLMELTSSDRNPLVDKVRGLDIVWPSSVATTLPGYIKALPRLESFAVDFLGSYDLFCRHHDGLGLSSSPLFRRLHIGHWSTQGHLADGHPRPVHRDMTPDWPWKQLTYLSLATAELSELQAYKLLCLCKNLEELSLCINKTQFDERQVEEADIALPFLHSLDIRFTSWPTFRIPNTAIVAPLRKLTIRAPHFDEVSPLPSTDFLAHLAEVQSLSIYSETDILKRLFRKLLKAMPHLEELTIATGSLWDLQHVFKKLTVHPLHVKTHVLPLLRTISISCRVDDTWNGRRRRKTLGMLKAMADSRAHLLTDPPCAVKFVLAADRVLWDSESDDSWLFDNYENSDDERGDMKALLGPTGISKKRPYLTTAYYDAQSRPEGCPTLMQGNPGWTARAEAFCS</sequence>
<organism evidence="1 2">
    <name type="scientific">Coprinellus micaceus</name>
    <name type="common">Glistening ink-cap mushroom</name>
    <name type="synonym">Coprinus micaceus</name>
    <dbReference type="NCBI Taxonomy" id="71717"/>
    <lineage>
        <taxon>Eukaryota</taxon>
        <taxon>Fungi</taxon>
        <taxon>Dikarya</taxon>
        <taxon>Basidiomycota</taxon>
        <taxon>Agaricomycotina</taxon>
        <taxon>Agaricomycetes</taxon>
        <taxon>Agaricomycetidae</taxon>
        <taxon>Agaricales</taxon>
        <taxon>Agaricineae</taxon>
        <taxon>Psathyrellaceae</taxon>
        <taxon>Coprinellus</taxon>
    </lineage>
</organism>
<evidence type="ECO:0000313" key="1">
    <source>
        <dbReference type="EMBL" id="TEB27998.1"/>
    </source>
</evidence>
<dbReference type="Proteomes" id="UP000298030">
    <property type="component" value="Unassembled WGS sequence"/>
</dbReference>
<name>A0A4Y7T225_COPMI</name>
<reference evidence="1 2" key="1">
    <citation type="journal article" date="2019" name="Nat. Ecol. Evol.">
        <title>Megaphylogeny resolves global patterns of mushroom evolution.</title>
        <authorList>
            <person name="Varga T."/>
            <person name="Krizsan K."/>
            <person name="Foldi C."/>
            <person name="Dima B."/>
            <person name="Sanchez-Garcia M."/>
            <person name="Sanchez-Ramirez S."/>
            <person name="Szollosi G.J."/>
            <person name="Szarkandi J.G."/>
            <person name="Papp V."/>
            <person name="Albert L."/>
            <person name="Andreopoulos W."/>
            <person name="Angelini C."/>
            <person name="Antonin V."/>
            <person name="Barry K.W."/>
            <person name="Bougher N.L."/>
            <person name="Buchanan P."/>
            <person name="Buyck B."/>
            <person name="Bense V."/>
            <person name="Catcheside P."/>
            <person name="Chovatia M."/>
            <person name="Cooper J."/>
            <person name="Damon W."/>
            <person name="Desjardin D."/>
            <person name="Finy P."/>
            <person name="Geml J."/>
            <person name="Haridas S."/>
            <person name="Hughes K."/>
            <person name="Justo A."/>
            <person name="Karasinski D."/>
            <person name="Kautmanova I."/>
            <person name="Kiss B."/>
            <person name="Kocsube S."/>
            <person name="Kotiranta H."/>
            <person name="LaButti K.M."/>
            <person name="Lechner B.E."/>
            <person name="Liimatainen K."/>
            <person name="Lipzen A."/>
            <person name="Lukacs Z."/>
            <person name="Mihaltcheva S."/>
            <person name="Morgado L.N."/>
            <person name="Niskanen T."/>
            <person name="Noordeloos M.E."/>
            <person name="Ohm R.A."/>
            <person name="Ortiz-Santana B."/>
            <person name="Ovrebo C."/>
            <person name="Racz N."/>
            <person name="Riley R."/>
            <person name="Savchenko A."/>
            <person name="Shiryaev A."/>
            <person name="Soop K."/>
            <person name="Spirin V."/>
            <person name="Szebenyi C."/>
            <person name="Tomsovsky M."/>
            <person name="Tulloss R.E."/>
            <person name="Uehling J."/>
            <person name="Grigoriev I.V."/>
            <person name="Vagvolgyi C."/>
            <person name="Papp T."/>
            <person name="Martin F.M."/>
            <person name="Miettinen O."/>
            <person name="Hibbett D.S."/>
            <person name="Nagy L.G."/>
        </authorList>
    </citation>
    <scope>NUCLEOTIDE SEQUENCE [LARGE SCALE GENOMIC DNA]</scope>
    <source>
        <strain evidence="1 2">FP101781</strain>
    </source>
</reference>
<dbReference type="EMBL" id="QPFP01000035">
    <property type="protein sequence ID" value="TEB27998.1"/>
    <property type="molecule type" value="Genomic_DNA"/>
</dbReference>
<comment type="caution">
    <text evidence="1">The sequence shown here is derived from an EMBL/GenBank/DDBJ whole genome shotgun (WGS) entry which is preliminary data.</text>
</comment>
<gene>
    <name evidence="1" type="ORF">FA13DRAFT_1735899</name>
</gene>
<dbReference type="Gene3D" id="3.80.10.10">
    <property type="entry name" value="Ribonuclease Inhibitor"/>
    <property type="match status" value="1"/>
</dbReference>
<keyword evidence="2" id="KW-1185">Reference proteome</keyword>
<protein>
    <submittedName>
        <fullName evidence="1">Uncharacterized protein</fullName>
    </submittedName>
</protein>
<proteinExistence type="predicted"/>
<accession>A0A4Y7T225</accession>
<dbReference type="AlphaFoldDB" id="A0A4Y7T225"/>
<evidence type="ECO:0000313" key="2">
    <source>
        <dbReference type="Proteomes" id="UP000298030"/>
    </source>
</evidence>
<dbReference type="InterPro" id="IPR032675">
    <property type="entry name" value="LRR_dom_sf"/>
</dbReference>
<dbReference type="OrthoDB" id="2883816at2759"/>